<dbReference type="EMBL" id="FOKG01000015">
    <property type="protein sequence ID" value="SFB51746.1"/>
    <property type="molecule type" value="Genomic_DNA"/>
</dbReference>
<dbReference type="Pfam" id="PF10604">
    <property type="entry name" value="Polyketide_cyc2"/>
    <property type="match status" value="1"/>
</dbReference>
<dbReference type="Gene3D" id="3.30.530.20">
    <property type="match status" value="1"/>
</dbReference>
<reference evidence="2" key="1">
    <citation type="submission" date="2016-10" db="EMBL/GenBank/DDBJ databases">
        <authorList>
            <person name="Varghese N."/>
            <person name="Submissions S."/>
        </authorList>
    </citation>
    <scope>NUCLEOTIDE SEQUENCE [LARGE SCALE GENOMIC DNA]</scope>
    <source>
        <strain evidence="2">CGMCC 4.3568</strain>
    </source>
</reference>
<sequence>MTTDVMLSVDVAAPAGTTWLALTDWERQGEWMLGTEVRVTEGNGRSVGSRIAAVTGIGPVGLTDTMEITGWEPPSRCTVRHLGRLVRGTGAFHVQDRGPDRSVFIWSERLILPFGPLGTLGWPLAKPVFTAGLRYSLQRFARFAEAYVVGQ</sequence>
<gene>
    <name evidence="1" type="ORF">SAMN05216266_115144</name>
</gene>
<keyword evidence="2" id="KW-1185">Reference proteome</keyword>
<dbReference type="STRING" id="490629.SAMN05216266_115144"/>
<name>A0A1I1BQ10_9PSEU</name>
<dbReference type="InterPro" id="IPR019587">
    <property type="entry name" value="Polyketide_cyclase/dehydratase"/>
</dbReference>
<organism evidence="1 2">
    <name type="scientific">Amycolatopsis marina</name>
    <dbReference type="NCBI Taxonomy" id="490629"/>
    <lineage>
        <taxon>Bacteria</taxon>
        <taxon>Bacillati</taxon>
        <taxon>Actinomycetota</taxon>
        <taxon>Actinomycetes</taxon>
        <taxon>Pseudonocardiales</taxon>
        <taxon>Pseudonocardiaceae</taxon>
        <taxon>Amycolatopsis</taxon>
    </lineage>
</organism>
<dbReference type="SUPFAM" id="SSF55961">
    <property type="entry name" value="Bet v1-like"/>
    <property type="match status" value="1"/>
</dbReference>
<evidence type="ECO:0000313" key="2">
    <source>
        <dbReference type="Proteomes" id="UP000243799"/>
    </source>
</evidence>
<dbReference type="Proteomes" id="UP000243799">
    <property type="component" value="Unassembled WGS sequence"/>
</dbReference>
<dbReference type="AlphaFoldDB" id="A0A1I1BQ10"/>
<dbReference type="InterPro" id="IPR023393">
    <property type="entry name" value="START-like_dom_sf"/>
</dbReference>
<proteinExistence type="predicted"/>
<accession>A0A1I1BQ10</accession>
<evidence type="ECO:0000313" key="1">
    <source>
        <dbReference type="EMBL" id="SFB51746.1"/>
    </source>
</evidence>
<protein>
    <submittedName>
        <fullName evidence="1">Polyketide cyclase / dehydrase and lipid transport</fullName>
    </submittedName>
</protein>
<dbReference type="CDD" id="cd07812">
    <property type="entry name" value="SRPBCC"/>
    <property type="match status" value="1"/>
</dbReference>